<comment type="caution">
    <text evidence="2">The sequence shown here is derived from an EMBL/GenBank/DDBJ whole genome shotgun (WGS) entry which is preliminary data.</text>
</comment>
<dbReference type="SMART" id="SM00245">
    <property type="entry name" value="TSPc"/>
    <property type="match status" value="1"/>
</dbReference>
<dbReference type="GO" id="GO:0030288">
    <property type="term" value="C:outer membrane-bounded periplasmic space"/>
    <property type="evidence" value="ECO:0007669"/>
    <property type="project" value="TreeGrafter"/>
</dbReference>
<protein>
    <recommendedName>
        <fullName evidence="1">Tail specific protease domain-containing protein</fullName>
    </recommendedName>
</protein>
<evidence type="ECO:0000313" key="3">
    <source>
        <dbReference type="Proteomes" id="UP000586305"/>
    </source>
</evidence>
<accession>A0A849VHX9</accession>
<organism evidence="2 3">
    <name type="scientific">Pseudoalteromonas caenipelagi</name>
    <dbReference type="NCBI Taxonomy" id="2726988"/>
    <lineage>
        <taxon>Bacteria</taxon>
        <taxon>Pseudomonadati</taxon>
        <taxon>Pseudomonadota</taxon>
        <taxon>Gammaproteobacteria</taxon>
        <taxon>Alteromonadales</taxon>
        <taxon>Pseudoalteromonadaceae</taxon>
        <taxon>Pseudoalteromonas</taxon>
    </lineage>
</organism>
<keyword evidence="3" id="KW-1185">Reference proteome</keyword>
<dbReference type="Gene3D" id="2.30.42.10">
    <property type="match status" value="1"/>
</dbReference>
<evidence type="ECO:0000313" key="2">
    <source>
        <dbReference type="EMBL" id="NOU52886.1"/>
    </source>
</evidence>
<dbReference type="Pfam" id="PF17820">
    <property type="entry name" value="PDZ_6"/>
    <property type="match status" value="1"/>
</dbReference>
<dbReference type="PANTHER" id="PTHR32060:SF30">
    <property type="entry name" value="CARBOXY-TERMINAL PROCESSING PROTEASE CTPA"/>
    <property type="match status" value="1"/>
</dbReference>
<dbReference type="InterPro" id="IPR041489">
    <property type="entry name" value="PDZ_6"/>
</dbReference>
<dbReference type="GO" id="GO:0008236">
    <property type="term" value="F:serine-type peptidase activity"/>
    <property type="evidence" value="ECO:0007669"/>
    <property type="project" value="InterPro"/>
</dbReference>
<dbReference type="Pfam" id="PF03572">
    <property type="entry name" value="Peptidase_S41"/>
    <property type="match status" value="1"/>
</dbReference>
<dbReference type="GO" id="GO:0004175">
    <property type="term" value="F:endopeptidase activity"/>
    <property type="evidence" value="ECO:0007669"/>
    <property type="project" value="TreeGrafter"/>
</dbReference>
<evidence type="ECO:0000259" key="1">
    <source>
        <dbReference type="SMART" id="SM00245"/>
    </source>
</evidence>
<dbReference type="InterPro" id="IPR029045">
    <property type="entry name" value="ClpP/crotonase-like_dom_sf"/>
</dbReference>
<dbReference type="GO" id="GO:0006508">
    <property type="term" value="P:proteolysis"/>
    <property type="evidence" value="ECO:0007669"/>
    <property type="project" value="InterPro"/>
</dbReference>
<dbReference type="RefSeq" id="WP_171627939.1">
    <property type="nucleotide sequence ID" value="NZ_JABBPG010000013.1"/>
</dbReference>
<dbReference type="CDD" id="cd07561">
    <property type="entry name" value="Peptidase_S41_CPP_like"/>
    <property type="match status" value="1"/>
</dbReference>
<dbReference type="PANTHER" id="PTHR32060">
    <property type="entry name" value="TAIL-SPECIFIC PROTEASE"/>
    <property type="match status" value="1"/>
</dbReference>
<dbReference type="GO" id="GO:0007165">
    <property type="term" value="P:signal transduction"/>
    <property type="evidence" value="ECO:0007669"/>
    <property type="project" value="TreeGrafter"/>
</dbReference>
<proteinExistence type="predicted"/>
<sequence length="539" mass="58600">MNNSNFGLVLLSIVFIANTLVGCGGGGSNTTTSSLNPTSSLPPETWNMGTYPPANQYINYCANPRSGLDPFENTPYPDKAGSATLEKLWLRSFSHETYLWYDEIPDQNPDTFSSIKAYFDSLKTSATTASGKLKDQFHFSESYEDYKKESQAGVVASYGVRWAFINRTPPRLIRVAYTQDDSPAQQAGLKRGDTIVAIDGIDINATGTNELATINNALSPQAGDNHTFALRKADGTINEVLLSAADIVSTPVRKHQITNINGRNVGYLHFDQFISVGQRPLINAFEVFANQNITELVLDLRYNGGGLVNMASQLAYMIAGPSNTGSGPNSTGKVFSTTVYNDKRTAENRAMPFEYRVIDWEEQIYTDETLPSTNLDRVYILTTSSTCSASELVINALRGIDVDVVLVGSTTCGKPYGFFPTPNCGQVYYTVQFRSENAKGFGEYADGFLPVPASQNNVELGLSNRVSGCSVNDDFSNPLGSPSEALFAAALNYMNTGQCPEQNRSQATQGARLVADGPAITSPWHPLRNGAISLPIREQ</sequence>
<dbReference type="Gene3D" id="3.30.750.170">
    <property type="match status" value="1"/>
</dbReference>
<name>A0A849VHX9_9GAMM</name>
<gene>
    <name evidence="2" type="ORF">HG263_20495</name>
</gene>
<dbReference type="InterPro" id="IPR036034">
    <property type="entry name" value="PDZ_sf"/>
</dbReference>
<dbReference type="AlphaFoldDB" id="A0A849VHX9"/>
<dbReference type="EMBL" id="JABBPG010000013">
    <property type="protein sequence ID" value="NOU52886.1"/>
    <property type="molecule type" value="Genomic_DNA"/>
</dbReference>
<reference evidence="2 3" key="1">
    <citation type="submission" date="2020-04" db="EMBL/GenBank/DDBJ databases">
        <title>Pseudoalteromonas caenipelagi sp. nov., isolated from a tidal flat.</title>
        <authorList>
            <person name="Park S."/>
            <person name="Yoon J.-H."/>
        </authorList>
    </citation>
    <scope>NUCLEOTIDE SEQUENCE [LARGE SCALE GENOMIC DNA]</scope>
    <source>
        <strain evidence="2 3">JBTF-M23</strain>
    </source>
</reference>
<dbReference type="InterPro" id="IPR005151">
    <property type="entry name" value="Tail-specific_protease"/>
</dbReference>
<dbReference type="InterPro" id="IPR041613">
    <property type="entry name" value="Pept_S41_N"/>
</dbReference>
<dbReference type="SUPFAM" id="SSF50156">
    <property type="entry name" value="PDZ domain-like"/>
    <property type="match status" value="1"/>
</dbReference>
<dbReference type="Proteomes" id="UP000586305">
    <property type="component" value="Unassembled WGS sequence"/>
</dbReference>
<dbReference type="Pfam" id="PF18294">
    <property type="entry name" value="Pept_S41_N"/>
    <property type="match status" value="1"/>
</dbReference>
<feature type="domain" description="Tail specific protease" evidence="1">
    <location>
        <begin position="223"/>
        <end position="452"/>
    </location>
</feature>
<dbReference type="Gene3D" id="3.90.226.10">
    <property type="entry name" value="2-enoyl-CoA Hydratase, Chain A, domain 1"/>
    <property type="match status" value="1"/>
</dbReference>
<dbReference type="SUPFAM" id="SSF52096">
    <property type="entry name" value="ClpP/crotonase"/>
    <property type="match status" value="1"/>
</dbReference>